<comment type="caution">
    <text evidence="1">The sequence shown here is derived from an EMBL/GenBank/DDBJ whole genome shotgun (WGS) entry which is preliminary data.</text>
</comment>
<evidence type="ECO:0000313" key="1">
    <source>
        <dbReference type="EMBL" id="GIY04112.1"/>
    </source>
</evidence>
<gene>
    <name evidence="1" type="ORF">CDAR_316961</name>
</gene>
<sequence length="106" mass="12208">MDLEVINTSHEKMNDEMALGAKMDLEVMEDDRSLERIDYLGGGRNGLSGVLMDLEVINRSLERMDYVVVEWILRQWQKSLRFDLRGEIRKAGLPKTVTKPSSRTLP</sequence>
<keyword evidence="2" id="KW-1185">Reference proteome</keyword>
<name>A0AAV4Q7D2_9ARAC</name>
<organism evidence="1 2">
    <name type="scientific">Caerostris darwini</name>
    <dbReference type="NCBI Taxonomy" id="1538125"/>
    <lineage>
        <taxon>Eukaryota</taxon>
        <taxon>Metazoa</taxon>
        <taxon>Ecdysozoa</taxon>
        <taxon>Arthropoda</taxon>
        <taxon>Chelicerata</taxon>
        <taxon>Arachnida</taxon>
        <taxon>Araneae</taxon>
        <taxon>Araneomorphae</taxon>
        <taxon>Entelegynae</taxon>
        <taxon>Araneoidea</taxon>
        <taxon>Araneidae</taxon>
        <taxon>Caerostris</taxon>
    </lineage>
</organism>
<dbReference type="Proteomes" id="UP001054837">
    <property type="component" value="Unassembled WGS sequence"/>
</dbReference>
<dbReference type="EMBL" id="BPLQ01003893">
    <property type="protein sequence ID" value="GIY04112.1"/>
    <property type="molecule type" value="Genomic_DNA"/>
</dbReference>
<dbReference type="AlphaFoldDB" id="A0AAV4Q7D2"/>
<protein>
    <submittedName>
        <fullName evidence="1">Uncharacterized protein</fullName>
    </submittedName>
</protein>
<proteinExistence type="predicted"/>
<reference evidence="1 2" key="1">
    <citation type="submission" date="2021-06" db="EMBL/GenBank/DDBJ databases">
        <title>Caerostris darwini draft genome.</title>
        <authorList>
            <person name="Kono N."/>
            <person name="Arakawa K."/>
        </authorList>
    </citation>
    <scope>NUCLEOTIDE SEQUENCE [LARGE SCALE GENOMIC DNA]</scope>
</reference>
<accession>A0AAV4Q7D2</accession>
<evidence type="ECO:0000313" key="2">
    <source>
        <dbReference type="Proteomes" id="UP001054837"/>
    </source>
</evidence>